<dbReference type="OrthoDB" id="1302475at2"/>
<dbReference type="Proteomes" id="UP000433945">
    <property type="component" value="Unassembled WGS sequence"/>
</dbReference>
<protein>
    <submittedName>
        <fullName evidence="1">Uncharacterized protein</fullName>
    </submittedName>
</protein>
<evidence type="ECO:0000313" key="1">
    <source>
        <dbReference type="EMBL" id="MUV02082.1"/>
    </source>
</evidence>
<proteinExistence type="predicted"/>
<organism evidence="1 2">
    <name type="scientific">Flavobacterium rakeshii</name>
    <dbReference type="NCBI Taxonomy" id="1038845"/>
    <lineage>
        <taxon>Bacteria</taxon>
        <taxon>Pseudomonadati</taxon>
        <taxon>Bacteroidota</taxon>
        <taxon>Flavobacteriia</taxon>
        <taxon>Flavobacteriales</taxon>
        <taxon>Flavobacteriaceae</taxon>
        <taxon>Flavobacterium</taxon>
    </lineage>
</organism>
<evidence type="ECO:0000313" key="2">
    <source>
        <dbReference type="Proteomes" id="UP000433945"/>
    </source>
</evidence>
<keyword evidence="2" id="KW-1185">Reference proteome</keyword>
<sequence>MIVFKTPIDTTRLRMAYNNDVLSFYDNFLIKPKYCDITLGETPIRLFPAPDGTFFLNLKPYVTSLINTRNFEDTLSPSIGGISPSTYVKAFSDGTYLEQEIHFTIYFQNDTQTQASYNLTWLAGVNQHTDYYRRSITDYFPLTPSKSDSTKHFYLKYWEGYPFDITMHMPNTQYFTLKNNTTTLSTQMLTRGRVSRLVLSDGRTDETLENVLPLIEGHNELRFKASSTDSDNDTFITLEKIPYKKGAYLKWLNSFGGYSYWLFENTYSIDRSTKYMGEIDNDYSNIDRSFGRNIQIGKESLDTYKITAELLSENERRIVEGILESPKVYFFTGKPLSQNNKNNWVEVTLKTGSARVKNPKQPLTNFTFDIELPQRYTISL</sequence>
<comment type="caution">
    <text evidence="1">The sequence shown here is derived from an EMBL/GenBank/DDBJ whole genome shotgun (WGS) entry which is preliminary data.</text>
</comment>
<dbReference type="AlphaFoldDB" id="A0A6N8H724"/>
<name>A0A6N8H724_9FLAO</name>
<gene>
    <name evidence="1" type="ORF">GN157_00020</name>
</gene>
<accession>A0A6N8H724</accession>
<dbReference type="RefSeq" id="WP_157481014.1">
    <property type="nucleotide sequence ID" value="NZ_WOWP01000001.1"/>
</dbReference>
<reference evidence="1 2" key="1">
    <citation type="submission" date="2019-12" db="EMBL/GenBank/DDBJ databases">
        <authorList>
            <person name="Sun J.-Q."/>
        </authorList>
    </citation>
    <scope>NUCLEOTIDE SEQUENCE [LARGE SCALE GENOMIC DNA]</scope>
    <source>
        <strain evidence="1 2">JCM 17928</strain>
    </source>
</reference>
<dbReference type="EMBL" id="WOWP01000001">
    <property type="protein sequence ID" value="MUV02082.1"/>
    <property type="molecule type" value="Genomic_DNA"/>
</dbReference>